<evidence type="ECO:0000313" key="3">
    <source>
        <dbReference type="Proteomes" id="UP000644693"/>
    </source>
</evidence>
<feature type="transmembrane region" description="Helical" evidence="1">
    <location>
        <begin position="84"/>
        <end position="103"/>
    </location>
</feature>
<reference evidence="2" key="2">
    <citation type="submission" date="2020-09" db="EMBL/GenBank/DDBJ databases">
        <authorList>
            <person name="Sun Q."/>
            <person name="Kim S."/>
        </authorList>
    </citation>
    <scope>NUCLEOTIDE SEQUENCE</scope>
    <source>
        <strain evidence="2">KCTC 23430</strain>
    </source>
</reference>
<evidence type="ECO:0000256" key="1">
    <source>
        <dbReference type="SAM" id="Phobius"/>
    </source>
</evidence>
<gene>
    <name evidence="2" type="ORF">GCM10007053_24280</name>
</gene>
<accession>A0A918XLT7</accession>
<name>A0A918XLT7_9GAMM</name>
<evidence type="ECO:0000313" key="2">
    <source>
        <dbReference type="EMBL" id="GHD36177.1"/>
    </source>
</evidence>
<dbReference type="Proteomes" id="UP000644693">
    <property type="component" value="Unassembled WGS sequence"/>
</dbReference>
<organism evidence="2 3">
    <name type="scientific">Parahalioglobus pacificus</name>
    <dbReference type="NCBI Taxonomy" id="930806"/>
    <lineage>
        <taxon>Bacteria</taxon>
        <taxon>Pseudomonadati</taxon>
        <taxon>Pseudomonadota</taxon>
        <taxon>Gammaproteobacteria</taxon>
        <taxon>Cellvibrionales</taxon>
        <taxon>Halieaceae</taxon>
        <taxon>Parahalioglobus</taxon>
    </lineage>
</organism>
<keyword evidence="1" id="KW-0472">Membrane</keyword>
<keyword evidence="1" id="KW-1133">Transmembrane helix</keyword>
<comment type="caution">
    <text evidence="2">The sequence shown here is derived from an EMBL/GenBank/DDBJ whole genome shotgun (WGS) entry which is preliminary data.</text>
</comment>
<protein>
    <submittedName>
        <fullName evidence="2">Uncharacterized protein</fullName>
    </submittedName>
</protein>
<sequence>MEGSGIVAGIGAASFWLFIAAVSVAAIWTESKEKQAKLQTLRELLQREETLDPTAVKALTRAIEGDKVANAKSTKQGLEIAHKITLFVAPGLVFLGLMVGAFFELLGVGGLLLAVSYGLLMASRLITIEEEPA</sequence>
<dbReference type="EMBL" id="BMYM01000002">
    <property type="protein sequence ID" value="GHD36177.1"/>
    <property type="molecule type" value="Genomic_DNA"/>
</dbReference>
<dbReference type="AlphaFoldDB" id="A0A918XLT7"/>
<reference evidence="2" key="1">
    <citation type="journal article" date="2014" name="Int. J. Syst. Evol. Microbiol.">
        <title>Complete genome sequence of Corynebacterium casei LMG S-19264T (=DSM 44701T), isolated from a smear-ripened cheese.</title>
        <authorList>
            <consortium name="US DOE Joint Genome Institute (JGI-PGF)"/>
            <person name="Walter F."/>
            <person name="Albersmeier A."/>
            <person name="Kalinowski J."/>
            <person name="Ruckert C."/>
        </authorList>
    </citation>
    <scope>NUCLEOTIDE SEQUENCE</scope>
    <source>
        <strain evidence="2">KCTC 23430</strain>
    </source>
</reference>
<keyword evidence="1" id="KW-0812">Transmembrane</keyword>
<dbReference type="RefSeq" id="WP_189478048.1">
    <property type="nucleotide sequence ID" value="NZ_BMYM01000002.1"/>
</dbReference>
<feature type="transmembrane region" description="Helical" evidence="1">
    <location>
        <begin position="109"/>
        <end position="127"/>
    </location>
</feature>
<proteinExistence type="predicted"/>
<feature type="transmembrane region" description="Helical" evidence="1">
    <location>
        <begin position="6"/>
        <end position="28"/>
    </location>
</feature>
<keyword evidence="3" id="KW-1185">Reference proteome</keyword>